<accession>A0A7K1GJT5</accession>
<dbReference type="OrthoDB" id="9784036at2"/>
<dbReference type="InterPro" id="IPR029058">
    <property type="entry name" value="AB_hydrolase_fold"/>
</dbReference>
<dbReference type="SUPFAM" id="SSF53474">
    <property type="entry name" value="alpha/beta-Hydrolases"/>
    <property type="match status" value="1"/>
</dbReference>
<dbReference type="Pfam" id="PF00756">
    <property type="entry name" value="Esterase"/>
    <property type="match status" value="1"/>
</dbReference>
<keyword evidence="5" id="KW-1185">Reference proteome</keyword>
<sequence length="346" mass="40816">MFKTTLTLLLLLLIKMNTYGQKDITIGKTYTINSEILQEDRTIQIYLPKSYTDTNYSLQHYPVIYLLDGESNFNYLTAFVEKLSRNPYPSIPEMIIIGIVNTNRTRDLTPTTPNENSLSAEQKNKTKGETGGNSRFFEFIDKELMPFINEQYRTKGYNVLIGHSFGGITALNNLLNHTTMFQAYIVHDPSIWWDNQYILKTYKQAINKDFKHRKLFITQVDESLNKDINKPHYTGIKDFHRLMQNEQLHNLAYKYIEYQGEDHGSIPMKGNLDGLRYIFDGYKINLKDIKNNLTLVEDTYKSFSKKIHFEFLPSEAYLDFIINYYKQINNQEVVDYYEQYKRSLYN</sequence>
<protein>
    <submittedName>
        <fullName evidence="4">Alpha/beta hydrolase</fullName>
    </submittedName>
</protein>
<comment type="caution">
    <text evidence="4">The sequence shown here is derived from an EMBL/GenBank/DDBJ whole genome shotgun (WGS) entry which is preliminary data.</text>
</comment>
<name>A0A7K1GJT5_9FLAO</name>
<dbReference type="Proteomes" id="UP000488936">
    <property type="component" value="Unassembled WGS sequence"/>
</dbReference>
<organism evidence="4 5">
    <name type="scientific">Myroides pelagicus</name>
    <dbReference type="NCBI Taxonomy" id="270914"/>
    <lineage>
        <taxon>Bacteria</taxon>
        <taxon>Pseudomonadati</taxon>
        <taxon>Bacteroidota</taxon>
        <taxon>Flavobacteriia</taxon>
        <taxon>Flavobacteriales</taxon>
        <taxon>Flavobacteriaceae</taxon>
        <taxon>Myroides</taxon>
    </lineage>
</organism>
<keyword evidence="2 4" id="KW-0378">Hydrolase</keyword>
<dbReference type="Gene3D" id="3.40.50.1820">
    <property type="entry name" value="alpha/beta hydrolase"/>
    <property type="match status" value="1"/>
</dbReference>
<dbReference type="EMBL" id="WMJY01000003">
    <property type="protein sequence ID" value="MTH28779.1"/>
    <property type="molecule type" value="Genomic_DNA"/>
</dbReference>
<evidence type="ECO:0000313" key="5">
    <source>
        <dbReference type="Proteomes" id="UP000488936"/>
    </source>
</evidence>
<dbReference type="AlphaFoldDB" id="A0A7K1GJT5"/>
<dbReference type="PANTHER" id="PTHR40841">
    <property type="entry name" value="SIDEROPHORE TRIACETYLFUSARININE C ESTERASE"/>
    <property type="match status" value="1"/>
</dbReference>
<dbReference type="InterPro" id="IPR000801">
    <property type="entry name" value="Esterase-like"/>
</dbReference>
<dbReference type="PANTHER" id="PTHR40841:SF2">
    <property type="entry name" value="SIDEROPHORE-DEGRADING ESTERASE (EUROFUNG)"/>
    <property type="match status" value="1"/>
</dbReference>
<evidence type="ECO:0000256" key="1">
    <source>
        <dbReference type="ARBA" id="ARBA00005622"/>
    </source>
</evidence>
<feature type="compositionally biased region" description="Polar residues" evidence="3">
    <location>
        <begin position="106"/>
        <end position="121"/>
    </location>
</feature>
<dbReference type="GO" id="GO:0016788">
    <property type="term" value="F:hydrolase activity, acting on ester bonds"/>
    <property type="evidence" value="ECO:0007669"/>
    <property type="project" value="TreeGrafter"/>
</dbReference>
<dbReference type="InterPro" id="IPR052558">
    <property type="entry name" value="Siderophore_Hydrolase_D"/>
</dbReference>
<evidence type="ECO:0000256" key="3">
    <source>
        <dbReference type="SAM" id="MobiDB-lite"/>
    </source>
</evidence>
<feature type="region of interest" description="Disordered" evidence="3">
    <location>
        <begin position="106"/>
        <end position="130"/>
    </location>
</feature>
<comment type="similarity">
    <text evidence="1">Belongs to the esterase D family.</text>
</comment>
<reference evidence="4 5" key="1">
    <citation type="journal article" date="2006" name="Int. J. Syst. Evol. Microbiol.">
        <title>Myroides pelagicus sp. nov., isolated from seawater in Thailand.</title>
        <authorList>
            <person name="Yoon J."/>
            <person name="Maneerat S."/>
            <person name="Kawai F."/>
            <person name="Yokota A."/>
        </authorList>
    </citation>
    <scope>NUCLEOTIDE SEQUENCE [LARGE SCALE GENOMIC DNA]</scope>
    <source>
        <strain evidence="4 5">SM1T</strain>
    </source>
</reference>
<gene>
    <name evidence="4" type="ORF">GJV77_02405</name>
</gene>
<evidence type="ECO:0000256" key="2">
    <source>
        <dbReference type="ARBA" id="ARBA00022801"/>
    </source>
</evidence>
<evidence type="ECO:0000313" key="4">
    <source>
        <dbReference type="EMBL" id="MTH28779.1"/>
    </source>
</evidence>
<proteinExistence type="inferred from homology"/>